<dbReference type="InterPro" id="IPR009097">
    <property type="entry name" value="Cyclic_Pdiesterase"/>
</dbReference>
<dbReference type="GO" id="GO:0016874">
    <property type="term" value="F:ligase activity"/>
    <property type="evidence" value="ECO:0007669"/>
    <property type="project" value="UniProtKB-KW"/>
</dbReference>
<dbReference type="Pfam" id="PF13563">
    <property type="entry name" value="2_5_RNA_ligase2"/>
    <property type="match status" value="1"/>
</dbReference>
<keyword evidence="1" id="KW-0436">Ligase</keyword>
<dbReference type="EMBL" id="CP104213">
    <property type="protein sequence ID" value="UWX64659.1"/>
    <property type="molecule type" value="Genomic_DNA"/>
</dbReference>
<organism evidence="1 2">
    <name type="scientific">Deinococcus rubellus</name>
    <dbReference type="NCBI Taxonomy" id="1889240"/>
    <lineage>
        <taxon>Bacteria</taxon>
        <taxon>Thermotogati</taxon>
        <taxon>Deinococcota</taxon>
        <taxon>Deinococci</taxon>
        <taxon>Deinococcales</taxon>
        <taxon>Deinococcaceae</taxon>
        <taxon>Deinococcus</taxon>
    </lineage>
</organism>
<dbReference type="Gene3D" id="3.90.1140.10">
    <property type="entry name" value="Cyclic phosphodiesterase"/>
    <property type="match status" value="1"/>
</dbReference>
<dbReference type="RefSeq" id="WP_260560928.1">
    <property type="nucleotide sequence ID" value="NZ_BAABEC010000153.1"/>
</dbReference>
<reference evidence="1" key="1">
    <citation type="submission" date="2022-09" db="EMBL/GenBank/DDBJ databases">
        <title>genome sequence of Deinococcus rubellus.</title>
        <authorList>
            <person name="Srinivasan S."/>
        </authorList>
    </citation>
    <scope>NUCLEOTIDE SEQUENCE</scope>
    <source>
        <strain evidence="1">Ant6</strain>
    </source>
</reference>
<accession>A0ABY5YK72</accession>
<keyword evidence="2" id="KW-1185">Reference proteome</keyword>
<dbReference type="Proteomes" id="UP001060261">
    <property type="component" value="Chromosome"/>
</dbReference>
<dbReference type="SUPFAM" id="SSF55144">
    <property type="entry name" value="LigT-like"/>
    <property type="match status" value="1"/>
</dbReference>
<name>A0ABY5YK72_9DEIO</name>
<proteinExistence type="predicted"/>
<evidence type="ECO:0000313" key="1">
    <source>
        <dbReference type="EMBL" id="UWX64659.1"/>
    </source>
</evidence>
<evidence type="ECO:0000313" key="2">
    <source>
        <dbReference type="Proteomes" id="UP001060261"/>
    </source>
</evidence>
<sequence>MTPTFFLGVTPPPDVAARVLAWQTELEHVTTAPHVTLLPPTERPEARWQQVARQIAARHAPVPVKLGHPDFFGSRVIFLRVDAPGLETIHADLVHTLGEAPGEFALENFHPHLTLALSWRSLNVGWAEAVRSAKATFHDLEAEPLSFTASELVLFGKDETGQPYNERGRFGLSRTS</sequence>
<gene>
    <name evidence="1" type="ORF">N0D28_03065</name>
</gene>
<protein>
    <submittedName>
        <fullName evidence="1">2'-5' RNA ligase family protein</fullName>
    </submittedName>
</protein>